<dbReference type="AlphaFoldDB" id="A0A1H6F8K0"/>
<keyword evidence="2" id="KW-1185">Reference proteome</keyword>
<protein>
    <submittedName>
        <fullName evidence="1">Uncharacterized protein</fullName>
    </submittedName>
</protein>
<reference evidence="1 2" key="1">
    <citation type="submission" date="2016-10" db="EMBL/GenBank/DDBJ databases">
        <authorList>
            <person name="de Groot N.N."/>
        </authorList>
    </citation>
    <scope>NUCLEOTIDE SEQUENCE [LARGE SCALE GENOMIC DNA]</scope>
    <source>
        <strain evidence="1">MBHS1</strain>
    </source>
</reference>
<dbReference type="EMBL" id="FMSV02000185">
    <property type="protein sequence ID" value="SEH05305.1"/>
    <property type="molecule type" value="Genomic_DNA"/>
</dbReference>
<gene>
    <name evidence="1" type="ORF">MBHS_01158</name>
</gene>
<evidence type="ECO:0000313" key="1">
    <source>
        <dbReference type="EMBL" id="SEH05305.1"/>
    </source>
</evidence>
<name>A0A1H6F8K0_9GAMM</name>
<dbReference type="Proteomes" id="UP000236724">
    <property type="component" value="Unassembled WGS sequence"/>
</dbReference>
<organism evidence="1 2">
    <name type="scientific">Candidatus Venteria ishoeyi</name>
    <dbReference type="NCBI Taxonomy" id="1899563"/>
    <lineage>
        <taxon>Bacteria</taxon>
        <taxon>Pseudomonadati</taxon>
        <taxon>Pseudomonadota</taxon>
        <taxon>Gammaproteobacteria</taxon>
        <taxon>Thiotrichales</taxon>
        <taxon>Thiotrichaceae</taxon>
        <taxon>Venteria</taxon>
    </lineage>
</organism>
<accession>A0A1H6F8K0</accession>
<evidence type="ECO:0000313" key="2">
    <source>
        <dbReference type="Proteomes" id="UP000236724"/>
    </source>
</evidence>
<proteinExistence type="predicted"/>
<sequence length="92" mass="11125">MTKEFNASNKIKDFRERDKELCTKVLEKASDFVPLGYYYTDDVAYKEAKKEHFLLPKYLKLKYKETTYFMTGEECGVDNFKKYHDQFKHKKT</sequence>